<dbReference type="InterPro" id="IPR051377">
    <property type="entry name" value="DNA_Pol-Epsilon_Subunit"/>
</dbReference>
<evidence type="ECO:0000256" key="3">
    <source>
        <dbReference type="SAM" id="MobiDB-lite"/>
    </source>
</evidence>
<name>A0A803LD13_CHEQI</name>
<dbReference type="GO" id="GO:0008622">
    <property type="term" value="C:epsilon DNA polymerase complex"/>
    <property type="evidence" value="ECO:0007669"/>
    <property type="project" value="TreeGrafter"/>
</dbReference>
<dbReference type="GO" id="GO:0031490">
    <property type="term" value="F:chromatin DNA binding"/>
    <property type="evidence" value="ECO:0007669"/>
    <property type="project" value="TreeGrafter"/>
</dbReference>
<feature type="region of interest" description="Disordered" evidence="3">
    <location>
        <begin position="41"/>
        <end position="74"/>
    </location>
</feature>
<dbReference type="GO" id="GO:0006272">
    <property type="term" value="P:leading strand elongation"/>
    <property type="evidence" value="ECO:0007669"/>
    <property type="project" value="TreeGrafter"/>
</dbReference>
<keyword evidence="5" id="KW-1185">Reference proteome</keyword>
<dbReference type="InterPro" id="IPR009072">
    <property type="entry name" value="Histone-fold"/>
</dbReference>
<dbReference type="GO" id="GO:0046982">
    <property type="term" value="F:protein heterodimerization activity"/>
    <property type="evidence" value="ECO:0007669"/>
    <property type="project" value="InterPro"/>
</dbReference>
<comment type="subcellular location">
    <subcellularLocation>
        <location evidence="1">Nucleus</location>
    </subcellularLocation>
</comment>
<sequence length="93" mass="10161">AHDICSDSNRQIINADDVLNALEEVEFSEFIEPLRASLNATENGKAGETVVENGDDEETAVENGEDEEAGEQSSGRCIYQLVFHLDSDAPQFT</sequence>
<accession>A0A803LD13</accession>
<dbReference type="EnsemblPlants" id="AUR62009752-RA">
    <property type="protein sequence ID" value="AUR62009752-RA:cds"/>
    <property type="gene ID" value="AUR62009752"/>
</dbReference>
<dbReference type="GO" id="GO:0031507">
    <property type="term" value="P:heterochromatin formation"/>
    <property type="evidence" value="ECO:0007669"/>
    <property type="project" value="TreeGrafter"/>
</dbReference>
<proteinExistence type="predicted"/>
<dbReference type="SUPFAM" id="SSF47113">
    <property type="entry name" value="Histone-fold"/>
    <property type="match status" value="1"/>
</dbReference>
<dbReference type="Gene3D" id="1.10.20.10">
    <property type="entry name" value="Histone, subunit A"/>
    <property type="match status" value="1"/>
</dbReference>
<dbReference type="PANTHER" id="PTHR46172:SF1">
    <property type="entry name" value="DNA POLYMERASE EPSILON SUBUNIT 3"/>
    <property type="match status" value="1"/>
</dbReference>
<evidence type="ECO:0000256" key="2">
    <source>
        <dbReference type="ARBA" id="ARBA00023242"/>
    </source>
</evidence>
<dbReference type="GO" id="GO:0006974">
    <property type="term" value="P:DNA damage response"/>
    <property type="evidence" value="ECO:0007669"/>
    <property type="project" value="TreeGrafter"/>
</dbReference>
<dbReference type="AlphaFoldDB" id="A0A803LD13"/>
<protein>
    <submittedName>
        <fullName evidence="4">Uncharacterized protein</fullName>
    </submittedName>
</protein>
<evidence type="ECO:0000256" key="1">
    <source>
        <dbReference type="ARBA" id="ARBA00004123"/>
    </source>
</evidence>
<reference evidence="4" key="2">
    <citation type="submission" date="2021-03" db="UniProtKB">
        <authorList>
            <consortium name="EnsemblPlants"/>
        </authorList>
    </citation>
    <scope>IDENTIFICATION</scope>
</reference>
<reference evidence="4" key="1">
    <citation type="journal article" date="2017" name="Nature">
        <title>The genome of Chenopodium quinoa.</title>
        <authorList>
            <person name="Jarvis D.E."/>
            <person name="Ho Y.S."/>
            <person name="Lightfoot D.J."/>
            <person name="Schmoeckel S.M."/>
            <person name="Li B."/>
            <person name="Borm T.J.A."/>
            <person name="Ohyanagi H."/>
            <person name="Mineta K."/>
            <person name="Michell C.T."/>
            <person name="Saber N."/>
            <person name="Kharbatia N.M."/>
            <person name="Rupper R.R."/>
            <person name="Sharp A.R."/>
            <person name="Dally N."/>
            <person name="Boughton B.A."/>
            <person name="Woo Y.H."/>
            <person name="Gao G."/>
            <person name="Schijlen E.G.W.M."/>
            <person name="Guo X."/>
            <person name="Momin A.A."/>
            <person name="Negrao S."/>
            <person name="Al-Babili S."/>
            <person name="Gehring C."/>
            <person name="Roessner U."/>
            <person name="Jung C."/>
            <person name="Murphy K."/>
            <person name="Arold S.T."/>
            <person name="Gojobori T."/>
            <person name="van der Linden C.G."/>
            <person name="van Loo E.N."/>
            <person name="Jellen E.N."/>
            <person name="Maughan P.J."/>
            <person name="Tester M."/>
        </authorList>
    </citation>
    <scope>NUCLEOTIDE SEQUENCE [LARGE SCALE GENOMIC DNA]</scope>
    <source>
        <strain evidence="4">cv. PI 614886</strain>
    </source>
</reference>
<feature type="compositionally biased region" description="Acidic residues" evidence="3">
    <location>
        <begin position="53"/>
        <end position="70"/>
    </location>
</feature>
<organism evidence="4 5">
    <name type="scientific">Chenopodium quinoa</name>
    <name type="common">Quinoa</name>
    <dbReference type="NCBI Taxonomy" id="63459"/>
    <lineage>
        <taxon>Eukaryota</taxon>
        <taxon>Viridiplantae</taxon>
        <taxon>Streptophyta</taxon>
        <taxon>Embryophyta</taxon>
        <taxon>Tracheophyta</taxon>
        <taxon>Spermatophyta</taxon>
        <taxon>Magnoliopsida</taxon>
        <taxon>eudicotyledons</taxon>
        <taxon>Gunneridae</taxon>
        <taxon>Pentapetalae</taxon>
        <taxon>Caryophyllales</taxon>
        <taxon>Chenopodiaceae</taxon>
        <taxon>Chenopodioideae</taxon>
        <taxon>Atripliceae</taxon>
        <taxon>Chenopodium</taxon>
    </lineage>
</organism>
<evidence type="ECO:0000313" key="5">
    <source>
        <dbReference type="Proteomes" id="UP000596660"/>
    </source>
</evidence>
<keyword evidence="2" id="KW-0539">Nucleus</keyword>
<dbReference type="GO" id="GO:0008623">
    <property type="term" value="C:CHRAC"/>
    <property type="evidence" value="ECO:0007669"/>
    <property type="project" value="TreeGrafter"/>
</dbReference>
<dbReference type="Gramene" id="AUR62009752-RA">
    <property type="protein sequence ID" value="AUR62009752-RA:cds"/>
    <property type="gene ID" value="AUR62009752"/>
</dbReference>
<dbReference type="Proteomes" id="UP000596660">
    <property type="component" value="Unplaced"/>
</dbReference>
<evidence type="ECO:0000313" key="4">
    <source>
        <dbReference type="EnsemblPlants" id="AUR62009752-RA:cds"/>
    </source>
</evidence>
<dbReference type="PANTHER" id="PTHR46172">
    <property type="entry name" value="DNA POLYMERASE EPSILON SUBUNIT 3"/>
    <property type="match status" value="1"/>
</dbReference>